<dbReference type="SUPFAM" id="SSF52821">
    <property type="entry name" value="Rhodanese/Cell cycle control phosphatase"/>
    <property type="match status" value="1"/>
</dbReference>
<dbReference type="PROSITE" id="PS50206">
    <property type="entry name" value="RHODANESE_3"/>
    <property type="match status" value="1"/>
</dbReference>
<dbReference type="AlphaFoldDB" id="A0A161XE39"/>
<dbReference type="InterPro" id="IPR036873">
    <property type="entry name" value="Rhodanese-like_dom_sf"/>
</dbReference>
<dbReference type="InterPro" id="IPR001763">
    <property type="entry name" value="Rhodanese-like_dom"/>
</dbReference>
<reference evidence="2 3" key="1">
    <citation type="submission" date="2016-04" db="EMBL/GenBank/DDBJ databases">
        <title>Genome sequence of Clostridium magnum DSM 2767.</title>
        <authorList>
            <person name="Poehlein A."/>
            <person name="Uhlig R."/>
            <person name="Fischer R."/>
            <person name="Bahl H."/>
            <person name="Daniel R."/>
        </authorList>
    </citation>
    <scope>NUCLEOTIDE SEQUENCE [LARGE SCALE GENOMIC DNA]</scope>
    <source>
        <strain evidence="2 3">DSM 2767</strain>
    </source>
</reference>
<dbReference type="EMBL" id="LWAE01000002">
    <property type="protein sequence ID" value="KZL92636.1"/>
    <property type="molecule type" value="Genomic_DNA"/>
</dbReference>
<evidence type="ECO:0000259" key="1">
    <source>
        <dbReference type="PROSITE" id="PS50206"/>
    </source>
</evidence>
<feature type="domain" description="Rhodanese" evidence="1">
    <location>
        <begin position="26"/>
        <end position="112"/>
    </location>
</feature>
<dbReference type="Gene3D" id="3.40.250.10">
    <property type="entry name" value="Rhodanese-like domain"/>
    <property type="match status" value="1"/>
</dbReference>
<dbReference type="STRING" id="1121326.CLMAG_24500"/>
<dbReference type="Proteomes" id="UP000076603">
    <property type="component" value="Unassembled WGS sequence"/>
</dbReference>
<dbReference type="InterPro" id="IPR050229">
    <property type="entry name" value="GlpE_sulfurtransferase"/>
</dbReference>
<dbReference type="PATRIC" id="fig|1121326.3.peg.2449"/>
<proteinExistence type="predicted"/>
<evidence type="ECO:0000313" key="2">
    <source>
        <dbReference type="EMBL" id="KZL92636.1"/>
    </source>
</evidence>
<protein>
    <submittedName>
        <fullName evidence="2">Putative adenylyltransferase/sulfurtransferase MoeZ</fullName>
    </submittedName>
</protein>
<keyword evidence="2" id="KW-0548">Nucleotidyltransferase</keyword>
<dbReference type="CDD" id="cd00158">
    <property type="entry name" value="RHOD"/>
    <property type="match status" value="1"/>
</dbReference>
<gene>
    <name evidence="2" type="primary">moeZ_1</name>
    <name evidence="2" type="ORF">CLMAG_24500</name>
</gene>
<evidence type="ECO:0000313" key="3">
    <source>
        <dbReference type="Proteomes" id="UP000076603"/>
    </source>
</evidence>
<dbReference type="PANTHER" id="PTHR43031">
    <property type="entry name" value="FAD-DEPENDENT OXIDOREDUCTASE"/>
    <property type="match status" value="1"/>
</dbReference>
<dbReference type="Pfam" id="PF00581">
    <property type="entry name" value="Rhodanese"/>
    <property type="match status" value="1"/>
</dbReference>
<comment type="caution">
    <text evidence="2">The sequence shown here is derived from an EMBL/GenBank/DDBJ whole genome shotgun (WGS) entry which is preliminary data.</text>
</comment>
<dbReference type="SMART" id="SM00450">
    <property type="entry name" value="RHOD"/>
    <property type="match status" value="1"/>
</dbReference>
<organism evidence="2 3">
    <name type="scientific">Clostridium magnum DSM 2767</name>
    <dbReference type="NCBI Taxonomy" id="1121326"/>
    <lineage>
        <taxon>Bacteria</taxon>
        <taxon>Bacillati</taxon>
        <taxon>Bacillota</taxon>
        <taxon>Clostridia</taxon>
        <taxon>Eubacteriales</taxon>
        <taxon>Clostridiaceae</taxon>
        <taxon>Clostridium</taxon>
    </lineage>
</organism>
<accession>A0A161XE39</accession>
<dbReference type="GO" id="GO:0016779">
    <property type="term" value="F:nucleotidyltransferase activity"/>
    <property type="evidence" value="ECO:0007669"/>
    <property type="project" value="UniProtKB-KW"/>
</dbReference>
<name>A0A161XE39_9CLOT</name>
<dbReference type="OrthoDB" id="9800872at2"/>
<dbReference type="PANTHER" id="PTHR43031:SF1">
    <property type="entry name" value="PYRIDINE NUCLEOTIDE-DISULPHIDE OXIDOREDUCTASE"/>
    <property type="match status" value="1"/>
</dbReference>
<keyword evidence="2" id="KW-0808">Transferase</keyword>
<dbReference type="RefSeq" id="WP_066622235.1">
    <property type="nucleotide sequence ID" value="NZ_FQXL01000021.1"/>
</dbReference>
<keyword evidence="3" id="KW-1185">Reference proteome</keyword>
<sequence length="112" mass="12554">MSFLDLFIRKSSSKISDKQLKEMLESSNPPLLIDVRTPQEYSGGHIPKSKNIPVQNFEVSIKKMGLELDSPVVVYCQSGMRASEATKILNKLGFKETYNLGGIGNWSYGLKR</sequence>